<organism evidence="2 3">
    <name type="scientific">Nonomuraea antimicrobica</name>
    <dbReference type="NCBI Taxonomy" id="561173"/>
    <lineage>
        <taxon>Bacteria</taxon>
        <taxon>Bacillati</taxon>
        <taxon>Actinomycetota</taxon>
        <taxon>Actinomycetes</taxon>
        <taxon>Streptosporangiales</taxon>
        <taxon>Streptosporangiaceae</taxon>
        <taxon>Nonomuraea</taxon>
    </lineage>
</organism>
<name>A0ABP7AXN4_9ACTN</name>
<dbReference type="EMBL" id="BAAAZP010000003">
    <property type="protein sequence ID" value="GAA3642336.1"/>
    <property type="molecule type" value="Genomic_DNA"/>
</dbReference>
<feature type="compositionally biased region" description="Basic and acidic residues" evidence="1">
    <location>
        <begin position="33"/>
        <end position="46"/>
    </location>
</feature>
<feature type="region of interest" description="Disordered" evidence="1">
    <location>
        <begin position="1"/>
        <end position="75"/>
    </location>
</feature>
<evidence type="ECO:0000256" key="1">
    <source>
        <dbReference type="SAM" id="MobiDB-lite"/>
    </source>
</evidence>
<evidence type="ECO:0000313" key="3">
    <source>
        <dbReference type="Proteomes" id="UP001500902"/>
    </source>
</evidence>
<feature type="compositionally biased region" description="Polar residues" evidence="1">
    <location>
        <begin position="57"/>
        <end position="67"/>
    </location>
</feature>
<protein>
    <submittedName>
        <fullName evidence="2">Uncharacterized protein</fullName>
    </submittedName>
</protein>
<dbReference type="Proteomes" id="UP001500902">
    <property type="component" value="Unassembled WGS sequence"/>
</dbReference>
<proteinExistence type="predicted"/>
<keyword evidence="3" id="KW-1185">Reference proteome</keyword>
<evidence type="ECO:0000313" key="2">
    <source>
        <dbReference type="EMBL" id="GAA3642336.1"/>
    </source>
</evidence>
<gene>
    <name evidence="2" type="ORF">GCM10022224_000810</name>
</gene>
<sequence length="75" mass="7728">MDLTGSDGVRVRWGPGPMGTGRVGAHKAGGHGGECDETRLDVHESRGWGGSEPRAQSLGTQDSQNSGLGAWGLRA</sequence>
<reference evidence="3" key="1">
    <citation type="journal article" date="2019" name="Int. J. Syst. Evol. Microbiol.">
        <title>The Global Catalogue of Microorganisms (GCM) 10K type strain sequencing project: providing services to taxonomists for standard genome sequencing and annotation.</title>
        <authorList>
            <consortium name="The Broad Institute Genomics Platform"/>
            <consortium name="The Broad Institute Genome Sequencing Center for Infectious Disease"/>
            <person name="Wu L."/>
            <person name="Ma J."/>
        </authorList>
    </citation>
    <scope>NUCLEOTIDE SEQUENCE [LARGE SCALE GENOMIC DNA]</scope>
    <source>
        <strain evidence="3">JCM 16904</strain>
    </source>
</reference>
<comment type="caution">
    <text evidence="2">The sequence shown here is derived from an EMBL/GenBank/DDBJ whole genome shotgun (WGS) entry which is preliminary data.</text>
</comment>
<accession>A0ABP7AXN4</accession>